<evidence type="ECO:0000313" key="4">
    <source>
        <dbReference type="EMBL" id="CAD8655888.1"/>
    </source>
</evidence>
<keyword evidence="1" id="KW-0677">Repeat</keyword>
<accession>A0A7S0MZJ9</accession>
<dbReference type="InterPro" id="IPR018247">
    <property type="entry name" value="EF_Hand_1_Ca_BS"/>
</dbReference>
<gene>
    <name evidence="4" type="ORF">CCUR1050_LOCUS29436</name>
</gene>
<dbReference type="CDD" id="cd00051">
    <property type="entry name" value="EFh"/>
    <property type="match status" value="1"/>
</dbReference>
<dbReference type="SUPFAM" id="SSF47473">
    <property type="entry name" value="EF-hand"/>
    <property type="match status" value="1"/>
</dbReference>
<dbReference type="Gene3D" id="1.10.238.10">
    <property type="entry name" value="EF-hand"/>
    <property type="match status" value="2"/>
</dbReference>
<feature type="domain" description="EF-hand" evidence="3">
    <location>
        <begin position="22"/>
        <end position="57"/>
    </location>
</feature>
<organism evidence="4">
    <name type="scientific">Cryptomonas curvata</name>
    <dbReference type="NCBI Taxonomy" id="233186"/>
    <lineage>
        <taxon>Eukaryota</taxon>
        <taxon>Cryptophyceae</taxon>
        <taxon>Cryptomonadales</taxon>
        <taxon>Cryptomonadaceae</taxon>
        <taxon>Cryptomonas</taxon>
    </lineage>
</organism>
<dbReference type="GO" id="GO:0016460">
    <property type="term" value="C:myosin II complex"/>
    <property type="evidence" value="ECO:0007669"/>
    <property type="project" value="TreeGrafter"/>
</dbReference>
<dbReference type="InterPro" id="IPR050230">
    <property type="entry name" value="CALM/Myosin/TropC-like"/>
</dbReference>
<dbReference type="PROSITE" id="PS00018">
    <property type="entry name" value="EF_HAND_1"/>
    <property type="match status" value="1"/>
</dbReference>
<feature type="domain" description="EF-hand" evidence="3">
    <location>
        <begin position="58"/>
        <end position="93"/>
    </location>
</feature>
<dbReference type="PROSITE" id="PS50222">
    <property type="entry name" value="EF_HAND_2"/>
    <property type="match status" value="3"/>
</dbReference>
<dbReference type="EMBL" id="HBEZ01053662">
    <property type="protein sequence ID" value="CAD8655888.1"/>
    <property type="molecule type" value="Transcribed_RNA"/>
</dbReference>
<feature type="domain" description="EF-hand" evidence="3">
    <location>
        <begin position="95"/>
        <end position="130"/>
    </location>
</feature>
<evidence type="ECO:0000256" key="2">
    <source>
        <dbReference type="ARBA" id="ARBA00022837"/>
    </source>
</evidence>
<evidence type="ECO:0000256" key="1">
    <source>
        <dbReference type="ARBA" id="ARBA00022737"/>
    </source>
</evidence>
<evidence type="ECO:0000259" key="3">
    <source>
        <dbReference type="PROSITE" id="PS50222"/>
    </source>
</evidence>
<dbReference type="InterPro" id="IPR011992">
    <property type="entry name" value="EF-hand-dom_pair"/>
</dbReference>
<dbReference type="InterPro" id="IPR002048">
    <property type="entry name" value="EF_hand_dom"/>
</dbReference>
<dbReference type="FunFam" id="1.10.238.10:FF:000178">
    <property type="entry name" value="Calmodulin-2 A"/>
    <property type="match status" value="1"/>
</dbReference>
<proteinExistence type="predicted"/>
<dbReference type="GO" id="GO:0005509">
    <property type="term" value="F:calcium ion binding"/>
    <property type="evidence" value="ECO:0007669"/>
    <property type="project" value="InterPro"/>
</dbReference>
<dbReference type="PANTHER" id="PTHR23048">
    <property type="entry name" value="MYOSIN LIGHT CHAIN 1, 3"/>
    <property type="match status" value="1"/>
</dbReference>
<dbReference type="PANTHER" id="PTHR23048:SF0">
    <property type="entry name" value="CALMODULIN LIKE 3"/>
    <property type="match status" value="1"/>
</dbReference>
<dbReference type="Pfam" id="PF13499">
    <property type="entry name" value="EF-hand_7"/>
    <property type="match status" value="1"/>
</dbReference>
<sequence length="169" mass="19327">MANVEKNELFPPQIMPRHLTEDQVEHFRDAFKLFDTDGGGSIDAEELGACLRSLGRNLSEAEIHEMIVQWDLDDKGTISFEGFLAMISSLTAVMDIEKELHSAFQEFDNRQCGRMSKEDFIAIFTMKTAAYETPVQRGEVENLIQSFNALDPRTGEVDYDLFIHRMLRC</sequence>
<keyword evidence="2" id="KW-0106">Calcium</keyword>
<reference evidence="4" key="1">
    <citation type="submission" date="2021-01" db="EMBL/GenBank/DDBJ databases">
        <authorList>
            <person name="Corre E."/>
            <person name="Pelletier E."/>
            <person name="Niang G."/>
            <person name="Scheremetjew M."/>
            <person name="Finn R."/>
            <person name="Kale V."/>
            <person name="Holt S."/>
            <person name="Cochrane G."/>
            <person name="Meng A."/>
            <person name="Brown T."/>
            <person name="Cohen L."/>
        </authorList>
    </citation>
    <scope>NUCLEOTIDE SEQUENCE</scope>
    <source>
        <strain evidence="4">CCAP979/52</strain>
    </source>
</reference>
<protein>
    <recommendedName>
        <fullName evidence="3">EF-hand domain-containing protein</fullName>
    </recommendedName>
</protein>
<dbReference type="AlphaFoldDB" id="A0A7S0MZJ9"/>
<dbReference type="SMART" id="SM00054">
    <property type="entry name" value="EFh"/>
    <property type="match status" value="3"/>
</dbReference>
<name>A0A7S0MZJ9_9CRYP</name>